<feature type="transmembrane region" description="Helical" evidence="2">
    <location>
        <begin position="566"/>
        <end position="588"/>
    </location>
</feature>
<protein>
    <submittedName>
        <fullName evidence="3">Uncharacterized protein</fullName>
    </submittedName>
</protein>
<dbReference type="EMBL" id="DXHV01000075">
    <property type="protein sequence ID" value="HIW01225.1"/>
    <property type="molecule type" value="Genomic_DNA"/>
</dbReference>
<reference evidence="3" key="1">
    <citation type="journal article" date="2021" name="PeerJ">
        <title>Extensive microbial diversity within the chicken gut microbiome revealed by metagenomics and culture.</title>
        <authorList>
            <person name="Gilroy R."/>
            <person name="Ravi A."/>
            <person name="Getino M."/>
            <person name="Pursley I."/>
            <person name="Horton D.L."/>
            <person name="Alikhan N.F."/>
            <person name="Baker D."/>
            <person name="Gharbi K."/>
            <person name="Hall N."/>
            <person name="Watson M."/>
            <person name="Adriaenssens E.M."/>
            <person name="Foster-Nyarko E."/>
            <person name="Jarju S."/>
            <person name="Secka A."/>
            <person name="Antonio M."/>
            <person name="Oren A."/>
            <person name="Chaudhuri R.R."/>
            <person name="La Ragione R."/>
            <person name="Hildebrand F."/>
            <person name="Pallen M.J."/>
        </authorList>
    </citation>
    <scope>NUCLEOTIDE SEQUENCE</scope>
    <source>
        <strain evidence="3">ChiHecec2B26-446</strain>
    </source>
</reference>
<feature type="compositionally biased region" description="Low complexity" evidence="1">
    <location>
        <begin position="59"/>
        <end position="74"/>
    </location>
</feature>
<feature type="region of interest" description="Disordered" evidence="1">
    <location>
        <begin position="654"/>
        <end position="752"/>
    </location>
</feature>
<feature type="transmembrane region" description="Helical" evidence="2">
    <location>
        <begin position="176"/>
        <end position="196"/>
    </location>
</feature>
<dbReference type="PANTHER" id="PTHR48125:SF10">
    <property type="entry name" value="OS12G0136300 PROTEIN"/>
    <property type="match status" value="1"/>
</dbReference>
<organism evidence="3 4">
    <name type="scientific">Candidatus Desulfovibrio intestinipullorum</name>
    <dbReference type="NCBI Taxonomy" id="2838536"/>
    <lineage>
        <taxon>Bacteria</taxon>
        <taxon>Pseudomonadati</taxon>
        <taxon>Thermodesulfobacteriota</taxon>
        <taxon>Desulfovibrionia</taxon>
        <taxon>Desulfovibrionales</taxon>
        <taxon>Desulfovibrionaceae</taxon>
        <taxon>Desulfovibrio</taxon>
    </lineage>
</organism>
<sequence length="752" mass="77434">MDKTTSPVSDSQEQTQAPRNADAWAAFASRPAAAEEHTSVPGTAAPEQPQTSALPASTQDLQAQLREAQEQLLDASRRLQQLEEAARAAGLTGQPAAPAAPQAGTQAPRPGTDEPEAGTTAPFGAEETTQAGQADEADQQEDVYVAPGEESGAPEKKKAARQPAGPAVHNSIFRQLAAVAPLTLLVLLAFFCWAPVLMGDLACPEEVANLKVLSGMSGPELLPHAGSVTLLPVYALFAWGVSLIPLPAASIICGPLLSYLGAAVALLGLCIFCGGLRLGRNVMLGSGLMLLSLPLFMSMANFVGPIPFACGLSLAAMGLLARSWMKNFDVPGMVVGNALAAAAALSGGLYYGLVPVLAGMLFALWRGNVQRLRNSDALIGFVCFVVLLLLWMSALILFGGSDITTDMLFAALFGMPSTQSLLNRIVLGLCAFLPFLVIVISISWPRFLANAVRSRSNSPESASGYAWMALILALLLSACAASAFDVFLAVCLMTVLATRALLNLGTMGTKFFFLLVSLILLIVTLAGLSVTVPFVGEIFLPLAAQFGLTIPASAQPALAAFAQGDIFTTVIVPLLPLLSALVIMHVAWRSRTAAAPLLVTAVACVVMAQPFALLMTPVMASVPALKLEKAASIVPSLGAPVTKAVPAAKPEAAAPAVTAPAKPEAAAPAAKPEAKPEAAAPEAKPEAKPEAAAPEAKPEAKPEAAAPEAKPEAKPEAAAPEAKPEAAKPKAAAPEAKPEAKPDAAKSETAAS</sequence>
<feature type="compositionally biased region" description="Basic and acidic residues" evidence="1">
    <location>
        <begin position="736"/>
        <end position="746"/>
    </location>
</feature>
<feature type="transmembrane region" description="Helical" evidence="2">
    <location>
        <begin position="256"/>
        <end position="279"/>
    </location>
</feature>
<feature type="compositionally biased region" description="Low complexity" evidence="1">
    <location>
        <begin position="88"/>
        <end position="108"/>
    </location>
</feature>
<accession>A0A9D1PX67</accession>
<comment type="caution">
    <text evidence="3">The sequence shown here is derived from an EMBL/GenBank/DDBJ whole genome shotgun (WGS) entry which is preliminary data.</text>
</comment>
<feature type="compositionally biased region" description="Polar residues" evidence="1">
    <location>
        <begin position="48"/>
        <end position="58"/>
    </location>
</feature>
<feature type="region of interest" description="Disordered" evidence="1">
    <location>
        <begin position="1"/>
        <end position="122"/>
    </location>
</feature>
<feature type="compositionally biased region" description="Basic and acidic residues" evidence="1">
    <location>
        <begin position="75"/>
        <end position="86"/>
    </location>
</feature>
<feature type="transmembrane region" description="Helical" evidence="2">
    <location>
        <begin position="464"/>
        <end position="490"/>
    </location>
</feature>
<feature type="compositionally biased region" description="Low complexity" evidence="1">
    <location>
        <begin position="654"/>
        <end position="682"/>
    </location>
</feature>
<proteinExistence type="predicted"/>
<reference evidence="3" key="2">
    <citation type="submission" date="2021-04" db="EMBL/GenBank/DDBJ databases">
        <authorList>
            <person name="Gilroy R."/>
        </authorList>
    </citation>
    <scope>NUCLEOTIDE SEQUENCE</scope>
    <source>
        <strain evidence="3">ChiHecec2B26-446</strain>
    </source>
</reference>
<evidence type="ECO:0000313" key="4">
    <source>
        <dbReference type="Proteomes" id="UP000886752"/>
    </source>
</evidence>
<feature type="transmembrane region" description="Helical" evidence="2">
    <location>
        <begin position="221"/>
        <end position="244"/>
    </location>
</feature>
<dbReference type="Proteomes" id="UP000886752">
    <property type="component" value="Unassembled WGS sequence"/>
</dbReference>
<feature type="transmembrane region" description="Helical" evidence="2">
    <location>
        <begin position="421"/>
        <end position="444"/>
    </location>
</feature>
<dbReference type="PANTHER" id="PTHR48125">
    <property type="entry name" value="LP07818P1"/>
    <property type="match status" value="1"/>
</dbReference>
<gene>
    <name evidence="3" type="ORF">H9894_08565</name>
</gene>
<evidence type="ECO:0000313" key="3">
    <source>
        <dbReference type="EMBL" id="HIW01225.1"/>
    </source>
</evidence>
<feature type="transmembrane region" description="Helical" evidence="2">
    <location>
        <begin position="594"/>
        <end position="616"/>
    </location>
</feature>
<feature type="transmembrane region" description="Helical" evidence="2">
    <location>
        <begin position="511"/>
        <end position="532"/>
    </location>
</feature>
<keyword evidence="2" id="KW-1133">Transmembrane helix</keyword>
<evidence type="ECO:0000256" key="1">
    <source>
        <dbReference type="SAM" id="MobiDB-lite"/>
    </source>
</evidence>
<feature type="transmembrane region" description="Helical" evidence="2">
    <location>
        <begin position="299"/>
        <end position="321"/>
    </location>
</feature>
<feature type="compositionally biased region" description="Polar residues" evidence="1">
    <location>
        <begin position="1"/>
        <end position="18"/>
    </location>
</feature>
<keyword evidence="2" id="KW-0472">Membrane</keyword>
<evidence type="ECO:0000256" key="2">
    <source>
        <dbReference type="SAM" id="Phobius"/>
    </source>
</evidence>
<keyword evidence="2" id="KW-0812">Transmembrane</keyword>
<dbReference type="AlphaFoldDB" id="A0A9D1PX67"/>
<name>A0A9D1PX67_9BACT</name>
<feature type="transmembrane region" description="Helical" evidence="2">
    <location>
        <begin position="333"/>
        <end position="365"/>
    </location>
</feature>
<feature type="compositionally biased region" description="Low complexity" evidence="1">
    <location>
        <begin position="21"/>
        <end position="32"/>
    </location>
</feature>
<feature type="transmembrane region" description="Helical" evidence="2">
    <location>
        <begin position="377"/>
        <end position="400"/>
    </location>
</feature>